<sequence>MLESWLFLAVNAVAPTDIAEKIARKIEKEIEGRSTIKEIRSRVLEKLGDIEEDWVERWKEYEKKKKSEQLEKLMFPTSLQLFIT</sequence>
<evidence type="ECO:0000313" key="1">
    <source>
        <dbReference type="EMBL" id="KXA92569.1"/>
    </source>
</evidence>
<reference evidence="1 2" key="1">
    <citation type="journal article" date="2016" name="Sci. Rep.">
        <title>Metabolic traits of an uncultured archaeal lineage -MSBL1- from brine pools of the Red Sea.</title>
        <authorList>
            <person name="Mwirichia R."/>
            <person name="Alam I."/>
            <person name="Rashid M."/>
            <person name="Vinu M."/>
            <person name="Ba-Alawi W."/>
            <person name="Anthony Kamau A."/>
            <person name="Kamanda Ngugi D."/>
            <person name="Goker M."/>
            <person name="Klenk H.P."/>
            <person name="Bajic V."/>
            <person name="Stingl U."/>
        </authorList>
    </citation>
    <scope>NUCLEOTIDE SEQUENCE [LARGE SCALE GENOMIC DNA]</scope>
    <source>
        <strain evidence="1">SCGC-AAA259E22</strain>
    </source>
</reference>
<dbReference type="AlphaFoldDB" id="A0A133UEF5"/>
<gene>
    <name evidence="1" type="ORF">AKJ66_03925</name>
</gene>
<keyword evidence="2" id="KW-1185">Reference proteome</keyword>
<protein>
    <submittedName>
        <fullName evidence="1">Uncharacterized protein</fullName>
    </submittedName>
</protein>
<comment type="caution">
    <text evidence="1">The sequence shown here is derived from an EMBL/GenBank/DDBJ whole genome shotgun (WGS) entry which is preliminary data.</text>
</comment>
<accession>A0A133UEF5</accession>
<evidence type="ECO:0000313" key="2">
    <source>
        <dbReference type="Proteomes" id="UP000070657"/>
    </source>
</evidence>
<name>A0A133UEF5_9EURY</name>
<organism evidence="1 2">
    <name type="scientific">candidate division MSBL1 archaeon SCGC-AAA259E22</name>
    <dbReference type="NCBI Taxonomy" id="1698265"/>
    <lineage>
        <taxon>Archaea</taxon>
        <taxon>Methanobacteriati</taxon>
        <taxon>Methanobacteriota</taxon>
        <taxon>candidate division MSBL1</taxon>
    </lineage>
</organism>
<dbReference type="Proteomes" id="UP000070657">
    <property type="component" value="Unassembled WGS sequence"/>
</dbReference>
<proteinExistence type="predicted"/>
<dbReference type="EMBL" id="LHXP01000058">
    <property type="protein sequence ID" value="KXA92569.1"/>
    <property type="molecule type" value="Genomic_DNA"/>
</dbReference>